<protein>
    <submittedName>
        <fullName evidence="2">Uncharacterized protein</fullName>
    </submittedName>
</protein>
<dbReference type="STRING" id="7398.A0A1B0A8Q2"/>
<accession>A0A1B0A8Q2</accession>
<feature type="compositionally biased region" description="Polar residues" evidence="1">
    <location>
        <begin position="111"/>
        <end position="139"/>
    </location>
</feature>
<dbReference type="Proteomes" id="UP000092445">
    <property type="component" value="Unassembled WGS sequence"/>
</dbReference>
<name>A0A1B0A8Q2_GLOPL</name>
<organism evidence="2 3">
    <name type="scientific">Glossina pallidipes</name>
    <name type="common">Tsetse fly</name>
    <dbReference type="NCBI Taxonomy" id="7398"/>
    <lineage>
        <taxon>Eukaryota</taxon>
        <taxon>Metazoa</taxon>
        <taxon>Ecdysozoa</taxon>
        <taxon>Arthropoda</taxon>
        <taxon>Hexapoda</taxon>
        <taxon>Insecta</taxon>
        <taxon>Pterygota</taxon>
        <taxon>Neoptera</taxon>
        <taxon>Endopterygota</taxon>
        <taxon>Diptera</taxon>
        <taxon>Brachycera</taxon>
        <taxon>Muscomorpha</taxon>
        <taxon>Hippoboscoidea</taxon>
        <taxon>Glossinidae</taxon>
        <taxon>Glossina</taxon>
    </lineage>
</organism>
<evidence type="ECO:0000256" key="1">
    <source>
        <dbReference type="SAM" id="MobiDB-lite"/>
    </source>
</evidence>
<feature type="compositionally biased region" description="Gly residues" evidence="1">
    <location>
        <begin position="54"/>
        <end position="63"/>
    </location>
</feature>
<reference evidence="3" key="1">
    <citation type="submission" date="2014-03" db="EMBL/GenBank/DDBJ databases">
        <authorList>
            <person name="Aksoy S."/>
            <person name="Warren W."/>
            <person name="Wilson R.K."/>
        </authorList>
    </citation>
    <scope>NUCLEOTIDE SEQUENCE [LARGE SCALE GENOMIC DNA]</scope>
    <source>
        <strain evidence="3">IAEA</strain>
    </source>
</reference>
<evidence type="ECO:0000313" key="2">
    <source>
        <dbReference type="EnsemblMetazoa" id="GPAI037864-PA"/>
    </source>
</evidence>
<evidence type="ECO:0000313" key="3">
    <source>
        <dbReference type="Proteomes" id="UP000092445"/>
    </source>
</evidence>
<sequence length="149" mass="15661">MPRKIALKSNLSEDRTPGSRQPSPAEESLPRPPTLLDPTQHGVFPPHHPFNHMLGGGGGGGSSGMDHSGSVPGSNGPGAPGNQMNSGFPHQMPQMNQLQPPVMNGVGGMQMAQSPMLNHQSQGPNQIESPGNLLQQQPPNFDVQVSKVI</sequence>
<proteinExistence type="predicted"/>
<dbReference type="AlphaFoldDB" id="A0A1B0A8Q2"/>
<feature type="compositionally biased region" description="Polar residues" evidence="1">
    <location>
        <begin position="82"/>
        <end position="99"/>
    </location>
</feature>
<reference evidence="2" key="2">
    <citation type="submission" date="2020-05" db="UniProtKB">
        <authorList>
            <consortium name="EnsemblMetazoa"/>
        </authorList>
    </citation>
    <scope>IDENTIFICATION</scope>
    <source>
        <strain evidence="2">IAEA</strain>
    </source>
</reference>
<dbReference type="VEuPathDB" id="VectorBase:GPAI037864"/>
<dbReference type="EnsemblMetazoa" id="GPAI037864-RA">
    <property type="protein sequence ID" value="GPAI037864-PA"/>
    <property type="gene ID" value="GPAI037864"/>
</dbReference>
<feature type="region of interest" description="Disordered" evidence="1">
    <location>
        <begin position="1"/>
        <end position="149"/>
    </location>
</feature>
<keyword evidence="3" id="KW-1185">Reference proteome</keyword>